<dbReference type="Proteomes" id="UP000663832">
    <property type="component" value="Unassembled WGS sequence"/>
</dbReference>
<dbReference type="Pfam" id="PF13176">
    <property type="entry name" value="TPR_7"/>
    <property type="match status" value="1"/>
</dbReference>
<feature type="domain" description="ADP ribosyltransferase" evidence="4">
    <location>
        <begin position="218"/>
        <end position="410"/>
    </location>
</feature>
<dbReference type="Pfam" id="PF03496">
    <property type="entry name" value="ADPrib_exo_Tox"/>
    <property type="match status" value="1"/>
</dbReference>
<evidence type="ECO:0000256" key="3">
    <source>
        <dbReference type="SAM" id="MobiDB-lite"/>
    </source>
</evidence>
<gene>
    <name evidence="5" type="ORF">BJG266_LOCUS21174</name>
    <name evidence="6" type="ORF">QVE165_LOCUS26008</name>
</gene>
<dbReference type="Pfam" id="PF13181">
    <property type="entry name" value="TPR_8"/>
    <property type="match status" value="1"/>
</dbReference>
<evidence type="ECO:0000313" key="7">
    <source>
        <dbReference type="Proteomes" id="UP000663832"/>
    </source>
</evidence>
<evidence type="ECO:0000313" key="5">
    <source>
        <dbReference type="EMBL" id="CAF1097742.1"/>
    </source>
</evidence>
<dbReference type="Proteomes" id="UP000663877">
    <property type="component" value="Unassembled WGS sequence"/>
</dbReference>
<dbReference type="AlphaFoldDB" id="A0A814WR43"/>
<dbReference type="EMBL" id="CAJNOM010000191">
    <property type="protein sequence ID" value="CAF1204479.1"/>
    <property type="molecule type" value="Genomic_DNA"/>
</dbReference>
<keyword evidence="1" id="KW-0677">Repeat</keyword>
<evidence type="ECO:0000256" key="2">
    <source>
        <dbReference type="ARBA" id="ARBA00022803"/>
    </source>
</evidence>
<dbReference type="Gene3D" id="1.25.40.10">
    <property type="entry name" value="Tetratricopeptide repeat domain"/>
    <property type="match status" value="2"/>
</dbReference>
<comment type="caution">
    <text evidence="6">The sequence shown here is derived from an EMBL/GenBank/DDBJ whole genome shotgun (WGS) entry which is preliminary data.</text>
</comment>
<protein>
    <recommendedName>
        <fullName evidence="4">ADP ribosyltransferase domain-containing protein</fullName>
    </recommendedName>
</protein>
<dbReference type="Gene3D" id="3.90.176.10">
    <property type="entry name" value="Toxin ADP-ribosyltransferase, Chain A, domain 1"/>
    <property type="match status" value="1"/>
</dbReference>
<dbReference type="SUPFAM" id="SSF56399">
    <property type="entry name" value="ADP-ribosylation"/>
    <property type="match status" value="1"/>
</dbReference>
<feature type="compositionally biased region" description="Polar residues" evidence="3">
    <location>
        <begin position="18"/>
        <end position="27"/>
    </location>
</feature>
<dbReference type="PANTHER" id="PTHR45641:SF1">
    <property type="entry name" value="AAA+ ATPASE DOMAIN-CONTAINING PROTEIN"/>
    <property type="match status" value="1"/>
</dbReference>
<dbReference type="OrthoDB" id="9989778at2759"/>
<sequence>MTSSRPNSSRISNKEPNEVTTRVSSANVRKEKQSSVPQKATSNINMFAYFWLDEDVNKTKDNQETQKELRKVINSLQTFENSDECEQEIRKIIEEKVVLISSNPLAHQLVPRIHDLSQFKACYIFCSDQSVDKQWITDYAKIKGIFTQRSELIARITQDQTVRVLIEDSGMISIVSRNTESLESRNAMFMWFQLFIEVLFRMHHKSNARQELIDVCKEQYQNNSEELSIINEFEKTYKTENAIWWYTRECCLYRILNKALRNQNFDLLFALRFFITDLSNQLRKEYEHYLRKMPTRDIIRVYRGQAIDLNELKLIQSSIGEFISMNSFLSTSLEYKTALSFLQSIKPNNEIDRILFEIDIDPRQKTVPFCKIDRLSYIASENEVLIMLGALFRIESIHEDKEEKLWIAHITLASEDDFYLKETFAHMKDKIGDETNLHSLGKILTEMGEYKQAQKCYKRMIYESQLDESIGYSGLGWADHWLNQYDESLSNLHKSLSLLNEVGLDICEEKGRLHSSIGLVYWRKKLYSEALENLNTALKIQQATLPSEHPDILATYNRFAITYSAMNEVDLALEYYNKCLNIRLATLPHNHPDIATSYNNIGWLYHEKIGDYVKALDFFQKSLAICRKILPPTHRDIIRTEQNIRKVNEKLQNKSQT</sequence>
<dbReference type="InterPro" id="IPR003540">
    <property type="entry name" value="ADP-ribosyltransferase"/>
</dbReference>
<proteinExistence type="predicted"/>
<reference evidence="6" key="1">
    <citation type="submission" date="2021-02" db="EMBL/GenBank/DDBJ databases">
        <authorList>
            <person name="Nowell W R."/>
        </authorList>
    </citation>
    <scope>NUCLEOTIDE SEQUENCE</scope>
</reference>
<dbReference type="InterPro" id="IPR019734">
    <property type="entry name" value="TPR_rpt"/>
</dbReference>
<accession>A0A814WR43</accession>
<dbReference type="EMBL" id="CAJNOI010000124">
    <property type="protein sequence ID" value="CAF1097742.1"/>
    <property type="molecule type" value="Genomic_DNA"/>
</dbReference>
<evidence type="ECO:0000259" key="4">
    <source>
        <dbReference type="Pfam" id="PF03496"/>
    </source>
</evidence>
<keyword evidence="2" id="KW-0802">TPR repeat</keyword>
<organism evidence="6 7">
    <name type="scientific">Adineta steineri</name>
    <dbReference type="NCBI Taxonomy" id="433720"/>
    <lineage>
        <taxon>Eukaryota</taxon>
        <taxon>Metazoa</taxon>
        <taxon>Spiralia</taxon>
        <taxon>Gnathifera</taxon>
        <taxon>Rotifera</taxon>
        <taxon>Eurotatoria</taxon>
        <taxon>Bdelloidea</taxon>
        <taxon>Adinetida</taxon>
        <taxon>Adinetidae</taxon>
        <taxon>Adineta</taxon>
    </lineage>
</organism>
<dbReference type="SUPFAM" id="SSF48452">
    <property type="entry name" value="TPR-like"/>
    <property type="match status" value="2"/>
</dbReference>
<name>A0A814WR43_9BILA</name>
<dbReference type="Pfam" id="PF13424">
    <property type="entry name" value="TPR_12"/>
    <property type="match status" value="1"/>
</dbReference>
<keyword evidence="7" id="KW-1185">Reference proteome</keyword>
<dbReference type="PANTHER" id="PTHR45641">
    <property type="entry name" value="TETRATRICOPEPTIDE REPEAT PROTEIN (AFU_ORTHOLOGUE AFUA_6G03870)"/>
    <property type="match status" value="1"/>
</dbReference>
<feature type="compositionally biased region" description="Polar residues" evidence="3">
    <location>
        <begin position="1"/>
        <end position="11"/>
    </location>
</feature>
<dbReference type="GO" id="GO:0005576">
    <property type="term" value="C:extracellular region"/>
    <property type="evidence" value="ECO:0007669"/>
    <property type="project" value="InterPro"/>
</dbReference>
<dbReference type="SMART" id="SM00028">
    <property type="entry name" value="TPR"/>
    <property type="match status" value="5"/>
</dbReference>
<dbReference type="PROSITE" id="PS51996">
    <property type="entry name" value="TR_MART"/>
    <property type="match status" value="1"/>
</dbReference>
<feature type="region of interest" description="Disordered" evidence="3">
    <location>
        <begin position="1"/>
        <end position="38"/>
    </location>
</feature>
<dbReference type="InterPro" id="IPR011990">
    <property type="entry name" value="TPR-like_helical_dom_sf"/>
</dbReference>
<evidence type="ECO:0000313" key="6">
    <source>
        <dbReference type="EMBL" id="CAF1204479.1"/>
    </source>
</evidence>
<evidence type="ECO:0000256" key="1">
    <source>
        <dbReference type="ARBA" id="ARBA00022737"/>
    </source>
</evidence>